<protein>
    <submittedName>
        <fullName evidence="1">Uncharacterized protein</fullName>
    </submittedName>
</protein>
<proteinExistence type="predicted"/>
<dbReference type="EMBL" id="CP060138">
    <property type="protein sequence ID" value="QQV75743.1"/>
    <property type="molecule type" value="Genomic_DNA"/>
</dbReference>
<dbReference type="Proteomes" id="UP000595296">
    <property type="component" value="Chromosome"/>
</dbReference>
<name>A0A9E6MJC6_9RICK</name>
<gene>
    <name evidence="1" type="ORF">H6P87_01308</name>
</gene>
<accession>A0A9E6MJC6</accession>
<reference evidence="1 2" key="1">
    <citation type="journal article" date="2021" name="Int. J. Syst. Evol. Microbiol.">
        <title>Characterization of a novel transitional group Rickettsia species (Rickettsia tillamookensis sp. nov.) from the western black-legged tick, Ixodes pacificus.</title>
        <authorList>
            <person name="Gauthier D.T."/>
            <person name="Karpathy S.E."/>
            <person name="Grizzard S.L."/>
            <person name="Batra D."/>
            <person name="Rowe L.A."/>
            <person name="Paddock C.D."/>
        </authorList>
    </citation>
    <scope>NUCLEOTIDE SEQUENCE [LARGE SCALE GENOMIC DNA]</scope>
    <source>
        <strain evidence="1 2">Tillamook 23</strain>
    </source>
</reference>
<dbReference type="RefSeq" id="WP_246437894.1">
    <property type="nucleotide sequence ID" value="NZ_CP060138.2"/>
</dbReference>
<sequence>MLVVQELLAMETGQQELFIKNEWKLKSLVDIGVSVQELLAIEPNQQKLVIENSSDIAPLLKAGVAIDQLLHVKTETNQQELETTEFGNVDHNVSEVDVIGHTTEQA</sequence>
<keyword evidence="2" id="KW-1185">Reference proteome</keyword>
<organism evidence="1 2">
    <name type="scientific">Rickettsia tillamookensis</name>
    <dbReference type="NCBI Taxonomy" id="2761623"/>
    <lineage>
        <taxon>Bacteria</taxon>
        <taxon>Pseudomonadati</taxon>
        <taxon>Pseudomonadota</taxon>
        <taxon>Alphaproteobacteria</taxon>
        <taxon>Rickettsiales</taxon>
        <taxon>Rickettsiaceae</taxon>
        <taxon>Rickettsieae</taxon>
        <taxon>Rickettsia</taxon>
        <taxon>spotted fever group</taxon>
    </lineage>
</organism>
<evidence type="ECO:0000313" key="2">
    <source>
        <dbReference type="Proteomes" id="UP000595296"/>
    </source>
</evidence>
<evidence type="ECO:0000313" key="1">
    <source>
        <dbReference type="EMBL" id="QQV75743.1"/>
    </source>
</evidence>